<feature type="domain" description="Thioredoxin" evidence="5">
    <location>
        <begin position="224"/>
        <end position="362"/>
    </location>
</feature>
<dbReference type="OrthoDB" id="750178at2"/>
<name>A0A1G9M5I4_9SPHI</name>
<keyword evidence="2" id="KW-0201">Cytochrome c-type biogenesis</keyword>
<dbReference type="GO" id="GO:0030313">
    <property type="term" value="C:cell envelope"/>
    <property type="evidence" value="ECO:0007669"/>
    <property type="project" value="UniProtKB-SubCell"/>
</dbReference>
<dbReference type="SUPFAM" id="SSF52833">
    <property type="entry name" value="Thioredoxin-like"/>
    <property type="match status" value="1"/>
</dbReference>
<evidence type="ECO:0000256" key="1">
    <source>
        <dbReference type="ARBA" id="ARBA00004196"/>
    </source>
</evidence>
<dbReference type="InterPro" id="IPR017937">
    <property type="entry name" value="Thioredoxin_CS"/>
</dbReference>
<keyword evidence="7" id="KW-1185">Reference proteome</keyword>
<dbReference type="CDD" id="cd02966">
    <property type="entry name" value="TlpA_like_family"/>
    <property type="match status" value="1"/>
</dbReference>
<dbReference type="PROSITE" id="PS00194">
    <property type="entry name" value="THIOREDOXIN_1"/>
    <property type="match status" value="1"/>
</dbReference>
<dbReference type="Pfam" id="PF14289">
    <property type="entry name" value="DUF4369"/>
    <property type="match status" value="1"/>
</dbReference>
<dbReference type="PANTHER" id="PTHR42852:SF6">
    <property type="entry name" value="THIOL:DISULFIDE INTERCHANGE PROTEIN DSBE"/>
    <property type="match status" value="1"/>
</dbReference>
<dbReference type="PROSITE" id="PS51352">
    <property type="entry name" value="THIOREDOXIN_2"/>
    <property type="match status" value="1"/>
</dbReference>
<dbReference type="STRING" id="990371.SAMN05421813_101237"/>
<keyword evidence="4" id="KW-0676">Redox-active center</keyword>
<dbReference type="AlphaFoldDB" id="A0A1G9M5I4"/>
<organism evidence="6 7">
    <name type="scientific">Daejeonella rubra</name>
    <dbReference type="NCBI Taxonomy" id="990371"/>
    <lineage>
        <taxon>Bacteria</taxon>
        <taxon>Pseudomonadati</taxon>
        <taxon>Bacteroidota</taxon>
        <taxon>Sphingobacteriia</taxon>
        <taxon>Sphingobacteriales</taxon>
        <taxon>Sphingobacteriaceae</taxon>
        <taxon>Daejeonella</taxon>
    </lineage>
</organism>
<gene>
    <name evidence="6" type="ORF">SAMN05421813_101237</name>
</gene>
<evidence type="ECO:0000256" key="4">
    <source>
        <dbReference type="ARBA" id="ARBA00023284"/>
    </source>
</evidence>
<proteinExistence type="predicted"/>
<dbReference type="GO" id="GO:0016209">
    <property type="term" value="F:antioxidant activity"/>
    <property type="evidence" value="ECO:0007669"/>
    <property type="project" value="InterPro"/>
</dbReference>
<dbReference type="GO" id="GO:0017004">
    <property type="term" value="P:cytochrome complex assembly"/>
    <property type="evidence" value="ECO:0007669"/>
    <property type="project" value="UniProtKB-KW"/>
</dbReference>
<evidence type="ECO:0000313" key="6">
    <source>
        <dbReference type="EMBL" id="SDL69413.1"/>
    </source>
</evidence>
<dbReference type="GO" id="GO:0016491">
    <property type="term" value="F:oxidoreductase activity"/>
    <property type="evidence" value="ECO:0007669"/>
    <property type="project" value="InterPro"/>
</dbReference>
<keyword evidence="3" id="KW-1015">Disulfide bond</keyword>
<dbReference type="InterPro" id="IPR013766">
    <property type="entry name" value="Thioredoxin_domain"/>
</dbReference>
<evidence type="ECO:0000259" key="5">
    <source>
        <dbReference type="PROSITE" id="PS51352"/>
    </source>
</evidence>
<dbReference type="InterPro" id="IPR036249">
    <property type="entry name" value="Thioredoxin-like_sf"/>
</dbReference>
<dbReference type="Gene3D" id="3.40.30.10">
    <property type="entry name" value="Glutaredoxin"/>
    <property type="match status" value="1"/>
</dbReference>
<dbReference type="EMBL" id="FNHH01000001">
    <property type="protein sequence ID" value="SDL69413.1"/>
    <property type="molecule type" value="Genomic_DNA"/>
</dbReference>
<protein>
    <submittedName>
        <fullName evidence="6">Peroxiredoxin</fullName>
    </submittedName>
</protein>
<evidence type="ECO:0000256" key="3">
    <source>
        <dbReference type="ARBA" id="ARBA00023157"/>
    </source>
</evidence>
<dbReference type="InterPro" id="IPR000866">
    <property type="entry name" value="AhpC/TSA"/>
</dbReference>
<dbReference type="InterPro" id="IPR050553">
    <property type="entry name" value="Thioredoxin_ResA/DsbE_sf"/>
</dbReference>
<evidence type="ECO:0000256" key="2">
    <source>
        <dbReference type="ARBA" id="ARBA00022748"/>
    </source>
</evidence>
<dbReference type="InterPro" id="IPR025380">
    <property type="entry name" value="DUF4369"/>
</dbReference>
<dbReference type="PANTHER" id="PTHR42852">
    <property type="entry name" value="THIOL:DISULFIDE INTERCHANGE PROTEIN DSBE"/>
    <property type="match status" value="1"/>
</dbReference>
<dbReference type="Proteomes" id="UP000199226">
    <property type="component" value="Unassembled WGS sequence"/>
</dbReference>
<evidence type="ECO:0000313" key="7">
    <source>
        <dbReference type="Proteomes" id="UP000199226"/>
    </source>
</evidence>
<accession>A0A1G9M5I4</accession>
<reference evidence="7" key="1">
    <citation type="submission" date="2016-10" db="EMBL/GenBank/DDBJ databases">
        <authorList>
            <person name="Varghese N."/>
            <person name="Submissions S."/>
        </authorList>
    </citation>
    <scope>NUCLEOTIDE SEQUENCE [LARGE SCALE GENOMIC DNA]</scope>
    <source>
        <strain evidence="7">DSM 24536</strain>
    </source>
</reference>
<sequence>MFVALLGLGFFVSSCKNNDELSISGKVENAGDIKKVLLYETDQLVDSAFLNESNEFKFRRVAPDPNFYTLVIGEKNFLIVGQNGDAVEFKSDYSDTTNTYEIKGSSDSEKIRDFNKLSNDYGKIYQKIQTDYAALINSNPAAKDSIYNVLMPQFQANMDKYSAEAFKFVQDNKENLAGFYAAGTIDQNKYEQELIVYAEEVKSKFPKNSAVQSFVAKMVGIKPVSIGQVAPDFQLPDQTGKEFKLSDFKGKYILLDFWASWCAPCREENPNIVKQFERFKSKNFTVLGISLDDDRAAWLKAIKDDQLNWPHLSELKRWDGKVTLQYKVEGIPASFILDPEGKIIAKNLRGAELEQFLEKTLK</sequence>
<dbReference type="Pfam" id="PF00578">
    <property type="entry name" value="AhpC-TSA"/>
    <property type="match status" value="1"/>
</dbReference>
<comment type="subcellular location">
    <subcellularLocation>
        <location evidence="1">Cell envelope</location>
    </subcellularLocation>
</comment>